<keyword evidence="1" id="KW-0472">Membrane</keyword>
<dbReference type="AlphaFoldDB" id="X0UJW2"/>
<gene>
    <name evidence="2" type="ORF">S01H1_27300</name>
</gene>
<sequence length="130" mass="14553">GFFGIGFFSEDVADSLQYATNGLAMVGILDLHEFFSMVVFLNLIIAGIFLGLIGLKYASMIPKVFDLNISKSVIIIMAIEMVFLPFPMMVASVITLWPFFEWMMLFAVFGWIIPLGVAFLKQINKELGLK</sequence>
<keyword evidence="1" id="KW-1133">Transmembrane helix</keyword>
<evidence type="ECO:0000313" key="2">
    <source>
        <dbReference type="EMBL" id="GAF88790.1"/>
    </source>
</evidence>
<feature type="transmembrane region" description="Helical" evidence="1">
    <location>
        <begin position="102"/>
        <end position="120"/>
    </location>
</feature>
<name>X0UJW2_9ZZZZ</name>
<evidence type="ECO:0000256" key="1">
    <source>
        <dbReference type="SAM" id="Phobius"/>
    </source>
</evidence>
<reference evidence="2" key="1">
    <citation type="journal article" date="2014" name="Front. Microbiol.">
        <title>High frequency of phylogenetically diverse reductive dehalogenase-homologous genes in deep subseafloor sedimentary metagenomes.</title>
        <authorList>
            <person name="Kawai M."/>
            <person name="Futagami T."/>
            <person name="Toyoda A."/>
            <person name="Takaki Y."/>
            <person name="Nishi S."/>
            <person name="Hori S."/>
            <person name="Arai W."/>
            <person name="Tsubouchi T."/>
            <person name="Morono Y."/>
            <person name="Uchiyama I."/>
            <person name="Ito T."/>
            <person name="Fujiyama A."/>
            <person name="Inagaki F."/>
            <person name="Takami H."/>
        </authorList>
    </citation>
    <scope>NUCLEOTIDE SEQUENCE</scope>
    <source>
        <strain evidence="2">Expedition CK06-06</strain>
    </source>
</reference>
<comment type="caution">
    <text evidence="2">The sequence shown here is derived from an EMBL/GenBank/DDBJ whole genome shotgun (WGS) entry which is preliminary data.</text>
</comment>
<feature type="transmembrane region" description="Helical" evidence="1">
    <location>
        <begin position="73"/>
        <end position="96"/>
    </location>
</feature>
<keyword evidence="1" id="KW-0812">Transmembrane</keyword>
<feature type="non-terminal residue" evidence="2">
    <location>
        <position position="1"/>
    </location>
</feature>
<dbReference type="EMBL" id="BARS01016610">
    <property type="protein sequence ID" value="GAF88790.1"/>
    <property type="molecule type" value="Genomic_DNA"/>
</dbReference>
<proteinExistence type="predicted"/>
<accession>X0UJW2</accession>
<feature type="transmembrane region" description="Helical" evidence="1">
    <location>
        <begin position="34"/>
        <end position="53"/>
    </location>
</feature>
<organism evidence="2">
    <name type="scientific">marine sediment metagenome</name>
    <dbReference type="NCBI Taxonomy" id="412755"/>
    <lineage>
        <taxon>unclassified sequences</taxon>
        <taxon>metagenomes</taxon>
        <taxon>ecological metagenomes</taxon>
    </lineage>
</organism>
<protein>
    <submittedName>
        <fullName evidence="2">Uncharacterized protein</fullName>
    </submittedName>
</protein>